<dbReference type="AlphaFoldDB" id="A0A4U1IFV2"/>
<feature type="compositionally biased region" description="Low complexity" evidence="2">
    <location>
        <begin position="130"/>
        <end position="144"/>
    </location>
</feature>
<dbReference type="Proteomes" id="UP000305539">
    <property type="component" value="Unassembled WGS sequence"/>
</dbReference>
<feature type="region of interest" description="Disordered" evidence="2">
    <location>
        <begin position="386"/>
        <end position="406"/>
    </location>
</feature>
<accession>A0A4U1IFV2</accession>
<keyword evidence="4" id="KW-1185">Reference proteome</keyword>
<name>A0A4U1IFV2_9BURK</name>
<dbReference type="EMBL" id="SWJE01000001">
    <property type="protein sequence ID" value="TKC92633.1"/>
    <property type="molecule type" value="Genomic_DNA"/>
</dbReference>
<sequence length="406" mass="41087">MTEPISFCPHCGATARVALGTGSAAAASASASPAAAAPASPGKALPRVELAGTPRPVPLFAAAGMSPSPIPDGARHWGLSHGAGWTLAAFAVLFGGFVLLRQFNSPETRIEEMMSRTVVGSVTPGLELPASASATPAAPLRPASVAPPAAATGQQRNAALHGAPALSAQAAQEQAQLQAQAAAKMQAQAQAQAQAKLQAQAQARSQAQAQAQAKLQAQAQAKLRAQARAAAEPALPALPPLLSRAPVAAQAPAPAKTPVLAPTPTTIPAAAQTTASAAAPDSTDRHGKAPPRDLQSIQANLQKNDLTDAHAALSEVLAAQPDNGDAQRMRQELQAREQARDAALRVARGCAQQGLWTCVWHNAGDALAADSGSAEAKSLIARSIRESGWGKASQAPAPAPEQTNSQ</sequence>
<gene>
    <name evidence="3" type="ORF">FAZ69_02910</name>
</gene>
<feature type="region of interest" description="Disordered" evidence="2">
    <location>
        <begin position="130"/>
        <end position="165"/>
    </location>
</feature>
<evidence type="ECO:0000313" key="4">
    <source>
        <dbReference type="Proteomes" id="UP000305539"/>
    </source>
</evidence>
<feature type="coiled-coil region" evidence="1">
    <location>
        <begin position="168"/>
        <end position="210"/>
    </location>
</feature>
<keyword evidence="1" id="KW-0175">Coiled coil</keyword>
<proteinExistence type="predicted"/>
<evidence type="ECO:0000256" key="2">
    <source>
        <dbReference type="SAM" id="MobiDB-lite"/>
    </source>
</evidence>
<evidence type="ECO:0000256" key="1">
    <source>
        <dbReference type="SAM" id="Coils"/>
    </source>
</evidence>
<comment type="caution">
    <text evidence="3">The sequence shown here is derived from an EMBL/GenBank/DDBJ whole genome shotgun (WGS) entry which is preliminary data.</text>
</comment>
<feature type="region of interest" description="Disordered" evidence="2">
    <location>
        <begin position="272"/>
        <end position="292"/>
    </location>
</feature>
<reference evidence="3 4" key="1">
    <citation type="submission" date="2019-04" db="EMBL/GenBank/DDBJ databases">
        <title>Trinickia sp. 7GSK02, isolated from subtropical forest soil.</title>
        <authorList>
            <person name="Gao Z.-H."/>
            <person name="Qiu L.-H."/>
        </authorList>
    </citation>
    <scope>NUCLEOTIDE SEQUENCE [LARGE SCALE GENOMIC DNA]</scope>
    <source>
        <strain evidence="3 4">7GSK02</strain>
    </source>
</reference>
<feature type="compositionally biased region" description="Basic and acidic residues" evidence="2">
    <location>
        <begin position="282"/>
        <end position="291"/>
    </location>
</feature>
<protein>
    <submittedName>
        <fullName evidence="3">Uncharacterized protein</fullName>
    </submittedName>
</protein>
<organism evidence="3 4">
    <name type="scientific">Trinickia terrae</name>
    <dbReference type="NCBI Taxonomy" id="2571161"/>
    <lineage>
        <taxon>Bacteria</taxon>
        <taxon>Pseudomonadati</taxon>
        <taxon>Pseudomonadota</taxon>
        <taxon>Betaproteobacteria</taxon>
        <taxon>Burkholderiales</taxon>
        <taxon>Burkholderiaceae</taxon>
        <taxon>Trinickia</taxon>
    </lineage>
</organism>
<evidence type="ECO:0000313" key="3">
    <source>
        <dbReference type="EMBL" id="TKC92633.1"/>
    </source>
</evidence>